<proteinExistence type="predicted"/>
<name>A0A1H1QPT3_9CORY</name>
<evidence type="ECO:0000313" key="2">
    <source>
        <dbReference type="EMBL" id="SDS24909.1"/>
    </source>
</evidence>
<organism evidence="2 3">
    <name type="scientific">Corynebacterium timonense</name>
    <dbReference type="NCBI Taxonomy" id="441500"/>
    <lineage>
        <taxon>Bacteria</taxon>
        <taxon>Bacillati</taxon>
        <taxon>Actinomycetota</taxon>
        <taxon>Actinomycetes</taxon>
        <taxon>Mycobacteriales</taxon>
        <taxon>Corynebacteriaceae</taxon>
        <taxon>Corynebacterium</taxon>
    </lineage>
</organism>
<gene>
    <name evidence="2" type="ORF">SAMN04488539_1302</name>
</gene>
<protein>
    <submittedName>
        <fullName evidence="2">Uncharacterized protein</fullName>
    </submittedName>
</protein>
<keyword evidence="3" id="KW-1185">Reference proteome</keyword>
<evidence type="ECO:0000256" key="1">
    <source>
        <dbReference type="SAM" id="MobiDB-lite"/>
    </source>
</evidence>
<reference evidence="2 3" key="1">
    <citation type="submission" date="2016-10" db="EMBL/GenBank/DDBJ databases">
        <authorList>
            <person name="de Groot N.N."/>
        </authorList>
    </citation>
    <scope>NUCLEOTIDE SEQUENCE [LARGE SCALE GENOMIC DNA]</scope>
    <source>
        <strain evidence="2 3">DSM 45434</strain>
    </source>
</reference>
<dbReference type="EMBL" id="LT629765">
    <property type="protein sequence ID" value="SDS24909.1"/>
    <property type="molecule type" value="Genomic_DNA"/>
</dbReference>
<sequence>MQCVPINARPSSARLCNADRSAPDHQAHRLCTADRSTPRAPSAPTMQCRPINPRAPSAPTMQCRPINPPSAKRTDYAMQTDQPPERQNYAMHTCRPRSGRARNYAMQTDQPPRPPSAATMQCIRGTPTVKCTGYAMHTPRPQADGPETMQCIRTDSLSVLTRSQPAEEVHLVLGATACACARARRSGRGPCGARGRRAPAWEGCFRRGSAG</sequence>
<dbReference type="AlphaFoldDB" id="A0A1H1QPT3"/>
<accession>A0A1H1QPT3</accession>
<evidence type="ECO:0000313" key="3">
    <source>
        <dbReference type="Proteomes" id="UP000182237"/>
    </source>
</evidence>
<feature type="region of interest" description="Disordered" evidence="1">
    <location>
        <begin position="33"/>
        <end position="76"/>
    </location>
</feature>
<dbReference type="Proteomes" id="UP000182237">
    <property type="component" value="Chromosome I"/>
</dbReference>